<keyword evidence="5" id="KW-1185">Reference proteome</keyword>
<dbReference type="PANTHER" id="PTHR24198:SF165">
    <property type="entry name" value="ANKYRIN REPEAT-CONTAINING PROTEIN-RELATED"/>
    <property type="match status" value="1"/>
</dbReference>
<dbReference type="SUPFAM" id="SSF48403">
    <property type="entry name" value="Ankyrin repeat"/>
    <property type="match status" value="2"/>
</dbReference>
<dbReference type="EMBL" id="JAQJAN010000018">
    <property type="protein sequence ID" value="KAJ5709787.1"/>
    <property type="molecule type" value="Genomic_DNA"/>
</dbReference>
<comment type="caution">
    <text evidence="4">The sequence shown here is derived from an EMBL/GenBank/DDBJ whole genome shotgun (WGS) entry which is preliminary data.</text>
</comment>
<dbReference type="Gene3D" id="1.25.40.20">
    <property type="entry name" value="Ankyrin repeat-containing domain"/>
    <property type="match status" value="2"/>
</dbReference>
<evidence type="ECO:0000256" key="2">
    <source>
        <dbReference type="ARBA" id="ARBA00023043"/>
    </source>
</evidence>
<feature type="repeat" description="ANK" evidence="3">
    <location>
        <begin position="1"/>
        <end position="31"/>
    </location>
</feature>
<reference evidence="4" key="1">
    <citation type="journal article" date="2023" name="IMA Fungus">
        <title>Comparative genomic study of the Penicillium genus elucidates a diverse pangenome and 15 lateral gene transfer events.</title>
        <authorList>
            <person name="Petersen C."/>
            <person name="Sorensen T."/>
            <person name="Nielsen M.R."/>
            <person name="Sondergaard T.E."/>
            <person name="Sorensen J.L."/>
            <person name="Fitzpatrick D.A."/>
            <person name="Frisvad J.C."/>
            <person name="Nielsen K.L."/>
        </authorList>
    </citation>
    <scope>NUCLEOTIDE SEQUENCE</scope>
    <source>
        <strain evidence="4">IBT 17514</strain>
    </source>
</reference>
<organism evidence="4 5">
    <name type="scientific">Penicillium malachiteum</name>
    <dbReference type="NCBI Taxonomy" id="1324776"/>
    <lineage>
        <taxon>Eukaryota</taxon>
        <taxon>Fungi</taxon>
        <taxon>Dikarya</taxon>
        <taxon>Ascomycota</taxon>
        <taxon>Pezizomycotina</taxon>
        <taxon>Eurotiomycetes</taxon>
        <taxon>Eurotiomycetidae</taxon>
        <taxon>Eurotiales</taxon>
        <taxon>Aspergillaceae</taxon>
        <taxon>Penicillium</taxon>
    </lineage>
</organism>
<gene>
    <name evidence="4" type="ORF">N7493_010078</name>
</gene>
<dbReference type="AlphaFoldDB" id="A0AAD6HE39"/>
<dbReference type="PROSITE" id="PS50297">
    <property type="entry name" value="ANK_REP_REGION"/>
    <property type="match status" value="2"/>
</dbReference>
<keyword evidence="1" id="KW-0677">Repeat</keyword>
<evidence type="ECO:0000256" key="1">
    <source>
        <dbReference type="ARBA" id="ARBA00022737"/>
    </source>
</evidence>
<dbReference type="PANTHER" id="PTHR24198">
    <property type="entry name" value="ANKYRIN REPEAT AND PROTEIN KINASE DOMAIN-CONTAINING PROTEIN"/>
    <property type="match status" value="1"/>
</dbReference>
<dbReference type="InterPro" id="IPR002110">
    <property type="entry name" value="Ankyrin_rpt"/>
</dbReference>
<feature type="repeat" description="ANK" evidence="3">
    <location>
        <begin position="602"/>
        <end position="626"/>
    </location>
</feature>
<keyword evidence="2 3" id="KW-0040">ANK repeat</keyword>
<name>A0AAD6HE39_9EURO</name>
<dbReference type="Proteomes" id="UP001215712">
    <property type="component" value="Unassembled WGS sequence"/>
</dbReference>
<evidence type="ECO:0000313" key="4">
    <source>
        <dbReference type="EMBL" id="KAJ5709787.1"/>
    </source>
</evidence>
<reference evidence="4" key="2">
    <citation type="submission" date="2023-01" db="EMBL/GenBank/DDBJ databases">
        <authorList>
            <person name="Petersen C."/>
        </authorList>
    </citation>
    <scope>NUCLEOTIDE SEQUENCE</scope>
    <source>
        <strain evidence="4">IBT 17514</strain>
    </source>
</reference>
<proteinExistence type="predicted"/>
<dbReference type="InterPro" id="IPR036770">
    <property type="entry name" value="Ankyrin_rpt-contain_sf"/>
</dbReference>
<evidence type="ECO:0000256" key="3">
    <source>
        <dbReference type="PROSITE-ProRule" id="PRU00023"/>
    </source>
</evidence>
<sequence>MSALYEAVTKGDLDLVKAAIENGADVNHEGYEHFREAVKTNNQELVSFLLPYCNPVRAFGCIETAISNGLFEMADWLVLSGHFRYPQGWATESEYAGHMKFPARKGEEVYRHWRDYLVSRDGSAPLELLDPLYRGYALLYAATNRQGHSLVRLLVTGTDLRETLNRRVRVEEEFETPLTAAAESGNLTIIQGLSAFPETDVAACGKYGWPAFIHLLGNESCADSRMKRAVIERLAEQTPLGLTMERWRKEADTVCANAMKLGDPELTFKVIRFVWRVSGARIMPILIHGKQVEFFRWYLRNGHFPRDTPKPSPVLWLPLCRDIAIRGDRSNAYKFIAGETSQTIWERMEAEDALKAALTFWVEIGIYDPGMLLCLQLKHILFLEQFFYGPFDDCSVHSEIPPLEVARKAVRFFGPATRYFDILRPWVQGEYDASAFWTVYHEDYYWLVPQLEKMLRHPAVNPNKVDPHAACEGRPAFPDIPHAYFKEDELEMQEGIDGPDRLPGDSDLEQPPYDQRIELRTVVLEQNERRRLRDRQCPLTWAVATDDVKLVEILLTSAIIEVNWQDKRWRTPLMFAVMISSQEIVKVLIEYEHILINAQDDKGRSAIFYAAKSGDEEIVRLLLETGKVDLDLTDGRGSRVKDVAMDEGHENLVPLLWTA</sequence>
<accession>A0AAD6HE39</accession>
<protein>
    <submittedName>
        <fullName evidence="4">Uncharacterized protein</fullName>
    </submittedName>
</protein>
<dbReference type="PROSITE" id="PS50088">
    <property type="entry name" value="ANK_REPEAT"/>
    <property type="match status" value="2"/>
</dbReference>
<dbReference type="SMART" id="SM00248">
    <property type="entry name" value="ANK"/>
    <property type="match status" value="6"/>
</dbReference>
<dbReference type="Pfam" id="PF12796">
    <property type="entry name" value="Ank_2"/>
    <property type="match status" value="1"/>
</dbReference>
<evidence type="ECO:0000313" key="5">
    <source>
        <dbReference type="Proteomes" id="UP001215712"/>
    </source>
</evidence>